<evidence type="ECO:0000256" key="13">
    <source>
        <dbReference type="ARBA" id="ARBA00023316"/>
    </source>
</evidence>
<evidence type="ECO:0000256" key="12">
    <source>
        <dbReference type="ARBA" id="ARBA00023211"/>
    </source>
</evidence>
<name>A0A0B8NZV1_9VIBR</name>
<evidence type="ECO:0000256" key="9">
    <source>
        <dbReference type="ARBA" id="ARBA00022842"/>
    </source>
</evidence>
<feature type="binding site" evidence="17">
    <location>
        <begin position="293"/>
        <end position="294"/>
    </location>
    <ligand>
        <name>ATP</name>
        <dbReference type="ChEBI" id="CHEBI:30616"/>
    </ligand>
</feature>
<dbReference type="PROSITE" id="PS00844">
    <property type="entry name" value="DALA_DALA_LIGASE_2"/>
    <property type="match status" value="1"/>
</dbReference>
<dbReference type="GO" id="GO:0005524">
    <property type="term" value="F:ATP binding"/>
    <property type="evidence" value="ECO:0007669"/>
    <property type="project" value="UniProtKB-UniRule"/>
</dbReference>
<dbReference type="AlphaFoldDB" id="A0A0B8NZV1"/>
<keyword evidence="6 18" id="KW-0479">Metal-binding</keyword>
<comment type="cofactor">
    <cofactor evidence="18">
        <name>Mg(2+)</name>
        <dbReference type="ChEBI" id="CHEBI:18420"/>
    </cofactor>
    <cofactor evidence="18">
        <name>Mn(2+)</name>
        <dbReference type="ChEBI" id="CHEBI:29035"/>
    </cofactor>
    <text evidence="18">Binds 2 magnesium or manganese ions per subunit.</text>
</comment>
<protein>
    <recommendedName>
        <fullName evidence="15">D-alanine--D-alanine ligase</fullName>
        <ecNumber evidence="15">6.3.2.4</ecNumber>
    </recommendedName>
    <alternativeName>
        <fullName evidence="15">D-Ala-D-Ala ligase</fullName>
    </alternativeName>
    <alternativeName>
        <fullName evidence="15">D-alanylalanine synthetase</fullName>
    </alternativeName>
</protein>
<feature type="binding site" evidence="18">
    <location>
        <position position="296"/>
    </location>
    <ligand>
        <name>Mg(2+)</name>
        <dbReference type="ChEBI" id="CHEBI:18420"/>
        <label>2</label>
    </ligand>
</feature>
<organism evidence="21 22">
    <name type="scientific">Vibrio ishigakensis</name>
    <dbReference type="NCBI Taxonomy" id="1481914"/>
    <lineage>
        <taxon>Bacteria</taxon>
        <taxon>Pseudomonadati</taxon>
        <taxon>Pseudomonadota</taxon>
        <taxon>Gammaproteobacteria</taxon>
        <taxon>Vibrionales</taxon>
        <taxon>Vibrionaceae</taxon>
        <taxon>Vibrio</taxon>
    </lineage>
</organism>
<feature type="active site" evidence="16">
    <location>
        <position position="305"/>
    </location>
</feature>
<feature type="binding site" evidence="18">
    <location>
        <position position="294"/>
    </location>
    <ligand>
        <name>Mg(2+)</name>
        <dbReference type="ChEBI" id="CHEBI:18420"/>
        <label>2</label>
    </ligand>
</feature>
<feature type="active site" evidence="16">
    <location>
        <position position="16"/>
    </location>
</feature>
<evidence type="ECO:0000313" key="22">
    <source>
        <dbReference type="Proteomes" id="UP000031670"/>
    </source>
</evidence>
<feature type="binding site" evidence="17">
    <location>
        <begin position="167"/>
        <end position="168"/>
    </location>
    <ligand>
        <name>ATP</name>
        <dbReference type="ChEBI" id="CHEBI:30616"/>
    </ligand>
</feature>
<dbReference type="Proteomes" id="UP000031670">
    <property type="component" value="Unassembled WGS sequence"/>
</dbReference>
<dbReference type="EC" id="6.3.2.4" evidence="15"/>
<evidence type="ECO:0000256" key="18">
    <source>
        <dbReference type="PIRSR" id="PIRSR039102-3"/>
    </source>
</evidence>
<feature type="active site" evidence="16">
    <location>
        <position position="167"/>
    </location>
</feature>
<comment type="pathway">
    <text evidence="3 15">Cell wall biogenesis; peptidoglycan biosynthesis.</text>
</comment>
<feature type="domain" description="ATP-grasp" evidence="20">
    <location>
        <begin position="121"/>
        <end position="327"/>
    </location>
</feature>
<feature type="binding site" evidence="17">
    <location>
        <begin position="197"/>
        <end position="204"/>
    </location>
    <ligand>
        <name>ATP</name>
        <dbReference type="ChEBI" id="CHEBI:30616"/>
    </ligand>
</feature>
<reference evidence="21 22" key="1">
    <citation type="submission" date="2015-01" db="EMBL/GenBank/DDBJ databases">
        <title>Vibrio sp. C5 JCM 19232 whole genome shotgun sequence.</title>
        <authorList>
            <person name="Sawabe T."/>
            <person name="Meirelles P."/>
            <person name="Feng G."/>
            <person name="Sayaka M."/>
            <person name="Hattori M."/>
            <person name="Ohkuma M."/>
        </authorList>
    </citation>
    <scope>NUCLEOTIDE SEQUENCE [LARGE SCALE GENOMIC DNA]</scope>
    <source>
        <strain evidence="21 22">JCM19232</strain>
    </source>
</reference>
<dbReference type="PANTHER" id="PTHR23132:SF25">
    <property type="entry name" value="D-ALANINE--D-ALANINE LIGASE A"/>
    <property type="match status" value="1"/>
</dbReference>
<feature type="binding site" evidence="18">
    <location>
        <position position="281"/>
    </location>
    <ligand>
        <name>Mg(2+)</name>
        <dbReference type="ChEBI" id="CHEBI:18420"/>
        <label>1</label>
    </ligand>
</feature>
<evidence type="ECO:0000256" key="7">
    <source>
        <dbReference type="ARBA" id="ARBA00022741"/>
    </source>
</evidence>
<feature type="binding site" evidence="17">
    <location>
        <begin position="159"/>
        <end position="161"/>
    </location>
    <ligand>
        <name>ATP</name>
        <dbReference type="ChEBI" id="CHEBI:30616"/>
    </ligand>
</feature>
<evidence type="ECO:0000256" key="14">
    <source>
        <dbReference type="ARBA" id="ARBA00047614"/>
    </source>
</evidence>
<gene>
    <name evidence="15" type="primary">ddl</name>
    <name evidence="21" type="ORF">JCM19232_413</name>
</gene>
<evidence type="ECO:0000256" key="6">
    <source>
        <dbReference type="ARBA" id="ARBA00022723"/>
    </source>
</evidence>
<dbReference type="Gene3D" id="3.40.50.20">
    <property type="match status" value="1"/>
</dbReference>
<keyword evidence="13 15" id="KW-0961">Cell wall biogenesis/degradation</keyword>
<comment type="function">
    <text evidence="2 15">Cell wall formation.</text>
</comment>
<proteinExistence type="inferred from homology"/>
<comment type="cofactor">
    <cofactor evidence="1">
        <name>Mn(2+)</name>
        <dbReference type="ChEBI" id="CHEBI:29035"/>
    </cofactor>
</comment>
<evidence type="ECO:0000256" key="11">
    <source>
        <dbReference type="ARBA" id="ARBA00022984"/>
    </source>
</evidence>
<evidence type="ECO:0000256" key="1">
    <source>
        <dbReference type="ARBA" id="ARBA00001936"/>
    </source>
</evidence>
<evidence type="ECO:0000259" key="20">
    <source>
        <dbReference type="PROSITE" id="PS50975"/>
    </source>
</evidence>
<dbReference type="GO" id="GO:0046872">
    <property type="term" value="F:metal ion binding"/>
    <property type="evidence" value="ECO:0007669"/>
    <property type="project" value="UniProtKB-KW"/>
</dbReference>
<dbReference type="InterPro" id="IPR011127">
    <property type="entry name" value="Dala_Dala_lig_N"/>
</dbReference>
<dbReference type="InterPro" id="IPR011761">
    <property type="entry name" value="ATP-grasp"/>
</dbReference>
<dbReference type="UniPathway" id="UPA00219"/>
<keyword evidence="9 18" id="KW-0460">Magnesium</keyword>
<keyword evidence="10 15" id="KW-0133">Cell shape</keyword>
<dbReference type="PROSITE" id="PS50975">
    <property type="entry name" value="ATP_GRASP"/>
    <property type="match status" value="1"/>
</dbReference>
<evidence type="ECO:0000256" key="16">
    <source>
        <dbReference type="PIRSR" id="PIRSR039102-1"/>
    </source>
</evidence>
<dbReference type="GO" id="GO:0005829">
    <property type="term" value="C:cytosol"/>
    <property type="evidence" value="ECO:0007669"/>
    <property type="project" value="TreeGrafter"/>
</dbReference>
<keyword evidence="11 15" id="KW-0573">Peptidoglycan synthesis</keyword>
<evidence type="ECO:0000256" key="15">
    <source>
        <dbReference type="HAMAP-Rule" id="MF_00047"/>
    </source>
</evidence>
<evidence type="ECO:0000256" key="8">
    <source>
        <dbReference type="ARBA" id="ARBA00022840"/>
    </source>
</evidence>
<comment type="caution">
    <text evidence="21">The sequence shown here is derived from an EMBL/GenBank/DDBJ whole genome shotgun (WGS) entry which is preliminary data.</text>
</comment>
<dbReference type="NCBIfam" id="NF002527">
    <property type="entry name" value="PRK01966.1-3"/>
    <property type="match status" value="1"/>
</dbReference>
<reference evidence="21 22" key="2">
    <citation type="submission" date="2015-01" db="EMBL/GenBank/DDBJ databases">
        <authorList>
            <consortium name="NBRP consortium"/>
            <person name="Sawabe T."/>
            <person name="Meirelles P."/>
            <person name="Feng G."/>
            <person name="Sayaka M."/>
            <person name="Hattori M."/>
            <person name="Ohkuma M."/>
        </authorList>
    </citation>
    <scope>NUCLEOTIDE SEQUENCE [LARGE SCALE GENOMIC DNA]</scope>
    <source>
        <strain evidence="21 22">JCM19232</strain>
    </source>
</reference>
<dbReference type="GO" id="GO:0071555">
    <property type="term" value="P:cell wall organization"/>
    <property type="evidence" value="ECO:0007669"/>
    <property type="project" value="UniProtKB-KW"/>
</dbReference>
<keyword evidence="8 19" id="KW-0067">ATP-binding</keyword>
<feature type="binding site" evidence="17">
    <location>
        <position position="117"/>
    </location>
    <ligand>
        <name>ATP</name>
        <dbReference type="ChEBI" id="CHEBI:30616"/>
    </ligand>
</feature>
<dbReference type="PANTHER" id="PTHR23132">
    <property type="entry name" value="D-ALANINE--D-ALANINE LIGASE"/>
    <property type="match status" value="1"/>
</dbReference>
<dbReference type="GO" id="GO:0008360">
    <property type="term" value="P:regulation of cell shape"/>
    <property type="evidence" value="ECO:0007669"/>
    <property type="project" value="UniProtKB-KW"/>
</dbReference>
<evidence type="ECO:0000256" key="17">
    <source>
        <dbReference type="PIRSR" id="PIRSR039102-2"/>
    </source>
</evidence>
<keyword evidence="15" id="KW-0963">Cytoplasm</keyword>
<keyword evidence="12 18" id="KW-0464">Manganese</keyword>
<keyword evidence="5 15" id="KW-0436">Ligase</keyword>
<feature type="binding site" evidence="18">
    <location>
        <position position="294"/>
    </location>
    <ligand>
        <name>Mg(2+)</name>
        <dbReference type="ChEBI" id="CHEBI:18420"/>
        <label>1</label>
    </ligand>
</feature>
<dbReference type="PIRSF" id="PIRSF039102">
    <property type="entry name" value="Ddl/VanB"/>
    <property type="match status" value="1"/>
</dbReference>
<dbReference type="SUPFAM" id="SSF52440">
    <property type="entry name" value="PreATP-grasp domain"/>
    <property type="match status" value="1"/>
</dbReference>
<dbReference type="Pfam" id="PF01820">
    <property type="entry name" value="Dala_Dala_lig_N"/>
    <property type="match status" value="1"/>
</dbReference>
<evidence type="ECO:0000256" key="4">
    <source>
        <dbReference type="ARBA" id="ARBA00010871"/>
    </source>
</evidence>
<dbReference type="HAMAP" id="MF_00047">
    <property type="entry name" value="Dala_Dala_lig"/>
    <property type="match status" value="1"/>
</dbReference>
<evidence type="ECO:0000256" key="19">
    <source>
        <dbReference type="PROSITE-ProRule" id="PRU00409"/>
    </source>
</evidence>
<dbReference type="InterPro" id="IPR011095">
    <property type="entry name" value="Dala_Dala_lig_C"/>
</dbReference>
<dbReference type="PROSITE" id="PS00843">
    <property type="entry name" value="DALA_DALA_LIGASE_1"/>
    <property type="match status" value="1"/>
</dbReference>
<evidence type="ECO:0000313" key="21">
    <source>
        <dbReference type="EMBL" id="GAM60080.1"/>
    </source>
</evidence>
<sequence length="334" mass="37087">MTKINVLLLCGGGSSEHEVSLVSADYVQQQLGLTSELHVTRVELLENTWVTQDKQECYLDIHSAELVVGETRSNVDYIVPCIHGYPGETGDIQSLLELSGIPYFGCGPEASSNSFNKITSKLWYDAIDVPNTPYLFLTQNNAQSVEKAEKAFDEWGSLFVKAARQGSSVGCYKVTKRQGVQQAIEDAFGYSEQVLVEKAVVTRELEVAAYEFEGELVITPPGEVMAPTDTFYSYEEKYSSDSHSTTEVEAKGLSDEQLSQIAEYSRRVFVQMGLKDLSRIDFFLTDNNEIYLNEVNTFPGMTPISMFPKMLINNGHDFAAFLAQAIKRGVSPKA</sequence>
<dbReference type="InterPro" id="IPR013815">
    <property type="entry name" value="ATP_grasp_subdomain_1"/>
</dbReference>
<dbReference type="SUPFAM" id="SSF56059">
    <property type="entry name" value="Glutathione synthetase ATP-binding domain-like"/>
    <property type="match status" value="1"/>
</dbReference>
<evidence type="ECO:0000256" key="5">
    <source>
        <dbReference type="ARBA" id="ARBA00022598"/>
    </source>
</evidence>
<evidence type="ECO:0000256" key="2">
    <source>
        <dbReference type="ARBA" id="ARBA00003921"/>
    </source>
</evidence>
<dbReference type="Pfam" id="PF07478">
    <property type="entry name" value="Dala_Dala_lig_C"/>
    <property type="match status" value="1"/>
</dbReference>
<comment type="catalytic activity">
    <reaction evidence="14 15">
        <text>2 D-alanine + ATP = D-alanyl-D-alanine + ADP + phosphate + H(+)</text>
        <dbReference type="Rhea" id="RHEA:11224"/>
        <dbReference type="ChEBI" id="CHEBI:15378"/>
        <dbReference type="ChEBI" id="CHEBI:30616"/>
        <dbReference type="ChEBI" id="CHEBI:43474"/>
        <dbReference type="ChEBI" id="CHEBI:57416"/>
        <dbReference type="ChEBI" id="CHEBI:57822"/>
        <dbReference type="ChEBI" id="CHEBI:456216"/>
        <dbReference type="EC" id="6.3.2.4"/>
    </reaction>
</comment>
<dbReference type="InterPro" id="IPR005905">
    <property type="entry name" value="D_ala_D_ala"/>
</dbReference>
<accession>A0A0B8NZV1</accession>
<dbReference type="Gene3D" id="3.30.1490.20">
    <property type="entry name" value="ATP-grasp fold, A domain"/>
    <property type="match status" value="1"/>
</dbReference>
<dbReference type="InterPro" id="IPR016185">
    <property type="entry name" value="PreATP-grasp_dom_sf"/>
</dbReference>
<dbReference type="GO" id="GO:0008716">
    <property type="term" value="F:D-alanine-D-alanine ligase activity"/>
    <property type="evidence" value="ECO:0007669"/>
    <property type="project" value="UniProtKB-UniRule"/>
</dbReference>
<evidence type="ECO:0000256" key="10">
    <source>
        <dbReference type="ARBA" id="ARBA00022960"/>
    </source>
</evidence>
<comment type="similarity">
    <text evidence="4 15">Belongs to the D-alanine--D-alanine ligase family.</text>
</comment>
<evidence type="ECO:0000256" key="3">
    <source>
        <dbReference type="ARBA" id="ARBA00004752"/>
    </source>
</evidence>
<dbReference type="EMBL" id="BBSA01000001">
    <property type="protein sequence ID" value="GAM60080.1"/>
    <property type="molecule type" value="Genomic_DNA"/>
</dbReference>
<dbReference type="InterPro" id="IPR000291">
    <property type="entry name" value="D-Ala_lig_Van_CS"/>
</dbReference>
<comment type="subcellular location">
    <subcellularLocation>
        <location evidence="15">Cytoplasm</location>
    </subcellularLocation>
</comment>
<dbReference type="Gene3D" id="3.30.470.20">
    <property type="entry name" value="ATP-grasp fold, B domain"/>
    <property type="match status" value="1"/>
</dbReference>
<dbReference type="GO" id="GO:0009252">
    <property type="term" value="P:peptidoglycan biosynthetic process"/>
    <property type="evidence" value="ECO:0007669"/>
    <property type="project" value="UniProtKB-UniRule"/>
</dbReference>
<dbReference type="NCBIfam" id="TIGR01205">
    <property type="entry name" value="D_ala_D_alaTIGR"/>
    <property type="match status" value="1"/>
</dbReference>
<keyword evidence="7 17" id="KW-0547">Nucleotide-binding</keyword>